<reference evidence="2 3" key="1">
    <citation type="submission" date="2019-04" db="EMBL/GenBank/DDBJ databases">
        <title>Annotation for the trematode Fasciola gigantica.</title>
        <authorList>
            <person name="Choi Y.-J."/>
        </authorList>
    </citation>
    <scope>NUCLEOTIDE SEQUENCE [LARGE SCALE GENOMIC DNA]</scope>
    <source>
        <strain evidence="2">Uganda_cow_1</strain>
    </source>
</reference>
<accession>A0A504Y8X1</accession>
<protein>
    <submittedName>
        <fullName evidence="2">Uncharacterized protein</fullName>
    </submittedName>
</protein>
<sequence length="888" mass="98974">MDELAHLTDVLVDMGFDIYDIERAYIGGYKTVESIIDFISGGGVPDSDVQTSNRLRLRSTGGSGRTMFNTQPAYVNLSDLHWTSEGGNGNFDPVPVSLEDSVVESIHSRIDASGANERLDFEQRESRKLTETLRKEKLMEKQVRERLLNEVAADKEARRKTRRSMPSSSSLNTTLTDIPRTTHGSSEPQNRIKIKLILFDRPNVPFVIDLDSSDSYADFLSSIQSLLLANPPERNVPATDVLQATDPALQALDRHLQSLSATDICVRLLVHTWPRRELSHPCASSSNPDPILTAQQLTKMQITNGTTIAVRHVNCPFKLRVMEKIDELSDLHPRIGQEFITPVDPHLEQPEPQPPVAVAPREEDEDFPMEPIIVDDPHPNPYFPGQGQQLHPRPPGSALPTTALSVQENVRRAALNLAERLRPTPTEPVTFDQGSESLSWTQVPTLVKICLNAIRTWVTQYAEAFSAARLGLINEFDSRQPFSTRETASNQSDGAAIHRRRLEQWVAHHLSGMQWPDVLGQLLVQSLIDEKCFTARTAVLLRNCVSALDLRHYILTSTDLIQCLADRWTGLVSLHLDSDHPFQVATEGIYALKQLKQLESLLLSETKISDCGWINSWAVEQSSPQCGQRRVVKLELNGMGPLLTDSGLRAIVQLFPRLQSLRIAQSHIRGITCDEPVSPPQNLAKLDVSGCILMHSLPQTIVPPVLQKVPPDRYSLSGLRILLIGRCEHLDLSELLSQIEGHPICRLDGLITIPSLDGVLLQRVFSSGFPLSEVSLTGCNFDWFRGNPSILADFLCEWLPTDTLTQLSLPLRPVQSTQDADARIRICTGLSRLGQCKNLELDSLLNALRSLPHLNRLCVTDLPLGTQQALCNACPTHCKIRVHQHRRP</sequence>
<organism evidence="2 3">
    <name type="scientific">Fasciola gigantica</name>
    <name type="common">Giant liver fluke</name>
    <dbReference type="NCBI Taxonomy" id="46835"/>
    <lineage>
        <taxon>Eukaryota</taxon>
        <taxon>Metazoa</taxon>
        <taxon>Spiralia</taxon>
        <taxon>Lophotrochozoa</taxon>
        <taxon>Platyhelminthes</taxon>
        <taxon>Trematoda</taxon>
        <taxon>Digenea</taxon>
        <taxon>Plagiorchiida</taxon>
        <taxon>Echinostomata</taxon>
        <taxon>Echinostomatoidea</taxon>
        <taxon>Fasciolidae</taxon>
        <taxon>Fasciola</taxon>
    </lineage>
</organism>
<comment type="caution">
    <text evidence="2">The sequence shown here is derived from an EMBL/GenBank/DDBJ whole genome shotgun (WGS) entry which is preliminary data.</text>
</comment>
<evidence type="ECO:0000313" key="3">
    <source>
        <dbReference type="Proteomes" id="UP000316759"/>
    </source>
</evidence>
<dbReference type="InterPro" id="IPR032675">
    <property type="entry name" value="LRR_dom_sf"/>
</dbReference>
<dbReference type="Gene3D" id="3.80.10.10">
    <property type="entry name" value="Ribonuclease Inhibitor"/>
    <property type="match status" value="1"/>
</dbReference>
<feature type="region of interest" description="Disordered" evidence="1">
    <location>
        <begin position="154"/>
        <end position="187"/>
    </location>
</feature>
<proteinExistence type="predicted"/>
<dbReference type="OrthoDB" id="6271780at2759"/>
<evidence type="ECO:0000313" key="2">
    <source>
        <dbReference type="EMBL" id="TPP57001.1"/>
    </source>
</evidence>
<keyword evidence="3" id="KW-1185">Reference proteome</keyword>
<feature type="compositionally biased region" description="Polar residues" evidence="1">
    <location>
        <begin position="164"/>
        <end position="176"/>
    </location>
</feature>
<dbReference type="EMBL" id="SUNJ01013796">
    <property type="protein sequence ID" value="TPP57001.1"/>
    <property type="molecule type" value="Genomic_DNA"/>
</dbReference>
<name>A0A504Y8X1_FASGI</name>
<dbReference type="AlphaFoldDB" id="A0A504Y8X1"/>
<gene>
    <name evidence="2" type="ORF">FGIG_09991</name>
</gene>
<dbReference type="SUPFAM" id="SSF52047">
    <property type="entry name" value="RNI-like"/>
    <property type="match status" value="1"/>
</dbReference>
<dbReference type="Proteomes" id="UP000316759">
    <property type="component" value="Unassembled WGS sequence"/>
</dbReference>
<evidence type="ECO:0000256" key="1">
    <source>
        <dbReference type="SAM" id="MobiDB-lite"/>
    </source>
</evidence>
<dbReference type="STRING" id="46835.A0A504Y8X1"/>